<accession>A0ABN7AU81</accession>
<protein>
    <submittedName>
        <fullName evidence="2">Uncharacterized protein</fullName>
    </submittedName>
</protein>
<evidence type="ECO:0000313" key="3">
    <source>
        <dbReference type="Proteomes" id="UP001307889"/>
    </source>
</evidence>
<keyword evidence="3" id="KW-1185">Reference proteome</keyword>
<organism evidence="2 3">
    <name type="scientific">Nesidiocoris tenuis</name>
    <dbReference type="NCBI Taxonomy" id="355587"/>
    <lineage>
        <taxon>Eukaryota</taxon>
        <taxon>Metazoa</taxon>
        <taxon>Ecdysozoa</taxon>
        <taxon>Arthropoda</taxon>
        <taxon>Hexapoda</taxon>
        <taxon>Insecta</taxon>
        <taxon>Pterygota</taxon>
        <taxon>Neoptera</taxon>
        <taxon>Paraneoptera</taxon>
        <taxon>Hemiptera</taxon>
        <taxon>Heteroptera</taxon>
        <taxon>Panheteroptera</taxon>
        <taxon>Cimicomorpha</taxon>
        <taxon>Miridae</taxon>
        <taxon>Dicyphina</taxon>
        <taxon>Nesidiocoris</taxon>
    </lineage>
</organism>
<reference evidence="2 3" key="1">
    <citation type="submission" date="2023-09" db="EMBL/GenBank/DDBJ databases">
        <title>Nesidiocoris tenuis whole genome shotgun sequence.</title>
        <authorList>
            <person name="Shibata T."/>
            <person name="Shimoda M."/>
            <person name="Kobayashi T."/>
            <person name="Uehara T."/>
        </authorList>
    </citation>
    <scope>NUCLEOTIDE SEQUENCE [LARGE SCALE GENOMIC DNA]</scope>
    <source>
        <strain evidence="2 3">Japan</strain>
    </source>
</reference>
<dbReference type="Proteomes" id="UP001307889">
    <property type="component" value="Chromosome 5"/>
</dbReference>
<dbReference type="EMBL" id="AP028913">
    <property type="protein sequence ID" value="BES94922.1"/>
    <property type="molecule type" value="Genomic_DNA"/>
</dbReference>
<name>A0ABN7AU81_9HEMI</name>
<gene>
    <name evidence="2" type="ORF">NTJ_07731</name>
</gene>
<evidence type="ECO:0000256" key="1">
    <source>
        <dbReference type="SAM" id="MobiDB-lite"/>
    </source>
</evidence>
<sequence length="99" mass="10330">MAGVAGQGKSRGSRISKTAEGPVRNPGLSAFGCCYRGRAASKKRKPGYPGSAVCGEQSIELLSGKRFRGIDGNARGESFPVAGNFGTDRPFTLAITLCY</sequence>
<evidence type="ECO:0000313" key="2">
    <source>
        <dbReference type="EMBL" id="BES94922.1"/>
    </source>
</evidence>
<proteinExistence type="predicted"/>
<feature type="region of interest" description="Disordered" evidence="1">
    <location>
        <begin position="1"/>
        <end position="26"/>
    </location>
</feature>